<evidence type="ECO:0000313" key="2">
    <source>
        <dbReference type="Proteomes" id="UP000216035"/>
    </source>
</evidence>
<protein>
    <submittedName>
        <fullName evidence="1">Uncharacterized protein</fullName>
    </submittedName>
</protein>
<accession>A0A256ABL0</accession>
<dbReference type="Proteomes" id="UP000216035">
    <property type="component" value="Unassembled WGS sequence"/>
</dbReference>
<evidence type="ECO:0000313" key="1">
    <source>
        <dbReference type="EMBL" id="OYQ51053.1"/>
    </source>
</evidence>
<comment type="caution">
    <text evidence="1">The sequence shown here is derived from an EMBL/GenBank/DDBJ whole genome shotgun (WGS) entry which is preliminary data.</text>
</comment>
<name>A0A256ABL0_9FLAO</name>
<gene>
    <name evidence="1" type="ORF">CHX27_00455</name>
</gene>
<reference evidence="1 2" key="1">
    <citation type="submission" date="2017-07" db="EMBL/GenBank/DDBJ databases">
        <title>Flavobacterium cyanobacteriorum sp. nov., isolated from cyanobacterial aggregates in a eutrophic lake.</title>
        <authorList>
            <person name="Cai H."/>
        </authorList>
    </citation>
    <scope>NUCLEOTIDE SEQUENCE [LARGE SCALE GENOMIC DNA]</scope>
    <source>
        <strain evidence="1 2">TH167</strain>
    </source>
</reference>
<keyword evidence="2" id="KW-1185">Reference proteome</keyword>
<proteinExistence type="predicted"/>
<organism evidence="1 2">
    <name type="scientific">Flavobacterium aurantiibacter</name>
    <dbReference type="NCBI Taxonomy" id="2023067"/>
    <lineage>
        <taxon>Bacteria</taxon>
        <taxon>Pseudomonadati</taxon>
        <taxon>Bacteroidota</taxon>
        <taxon>Flavobacteriia</taxon>
        <taxon>Flavobacteriales</taxon>
        <taxon>Flavobacteriaceae</taxon>
        <taxon>Flavobacterium</taxon>
    </lineage>
</organism>
<sequence length="188" mass="21217">METWSFVLLINFSNKLKLCAPKPARTQIPKTLNFIEKLSDQQALQRIYSDGRIAEEEMREFYTIFKTDRSSFENFINNQALLIKTINARYKLNTYSQDRVISVLEGAVKDLIIVRQPEFAVTTEDCRNVWLAKLVLNASLAVAGYQACMPLIAAGGLPGIICTAAVFAGHEAANYIALSEYRDCIKKR</sequence>
<dbReference type="EMBL" id="NOXX01000044">
    <property type="protein sequence ID" value="OYQ51053.1"/>
    <property type="molecule type" value="Genomic_DNA"/>
</dbReference>
<dbReference type="AlphaFoldDB" id="A0A256ABL0"/>